<dbReference type="Pfam" id="PF01590">
    <property type="entry name" value="GAF"/>
    <property type="match status" value="1"/>
</dbReference>
<keyword evidence="6" id="KW-1185">Reference proteome</keyword>
<dbReference type="InterPro" id="IPR003018">
    <property type="entry name" value="GAF"/>
</dbReference>
<dbReference type="InterPro" id="IPR007831">
    <property type="entry name" value="T2SS_GspE_N"/>
</dbReference>
<keyword evidence="3" id="KW-0067">ATP-binding</keyword>
<comment type="similarity">
    <text evidence="1">Belongs to the GSP E family.</text>
</comment>
<dbReference type="Gene3D" id="3.30.450.90">
    <property type="match status" value="1"/>
</dbReference>
<dbReference type="Proteomes" id="UP000839052">
    <property type="component" value="Chromosome"/>
</dbReference>
<dbReference type="InterPro" id="IPR003593">
    <property type="entry name" value="AAA+_ATPase"/>
</dbReference>
<sequence>MDSAPTIQRERRANASQIEAQLVFTKNLNQVISNIHDHVISKINTAYNFDEIMLGVSKDICTIFNADRLTIYSLDKDKATLISKIKTGANSFKDLKLRVTEQSLVGYVALQKKVLNITDVYDEKELASHSTNLRFLQDVDKRTGYRTKQALVVPILDPDSKDLAGVIQVLNNKADQPFSRMLVDGILELAQNLAVALRQSQQQPAAKTKYDHLVYDAVLSADELDLAVSTARRKNVDIEDELLDEFQVKPAALGKALALFFGVPYEPFNPDRTKPSELLKNLKREYVESSQWVPIDEVKEGLVILTTDPEWIQTSRVVNNVFSRSRLVYRVCSQREFNATLNLFFGGGGSGAGGMSGSLEMDGTSMDEMLTAMGGDEVELDEINQEEVSAAADNELVKLVNKIIMDAHRMGASDIHVEPAPGKGKTVIRLRKDGSLLPYIEVPSSFRSALVTRIKIMCDLDISEKRKPQDGKIKFNKYGPLDIELRVATIPSQGGMEDIVMRILATGEPIKLNELGLSARNLETLKAVISKPYGLFFVCGPTGSGKTTTLHSVLGHINKPETKIWTAEDPVEITQKGLRQVQINKKAGMDFATIMRAFLRADPDVIMVGEMRDKETVSIGIEASLTGHLVFATLHTNSAPESVVRLLDMGMDPFNFSDALLGVLAQRLAKRLCKKCKKSHTATQDELKSLLAEYATELMNCAPWKQDTNAAYKALYAEWVKLFADEMGRFTLYEPVGCEYCSGTGYRGRVGLHELMVGTDLIKKNIQEHARVAEMFANALNDGMRTLKQDGIEKVLSGITDMHQVRVVCMK</sequence>
<organism evidence="5 6">
    <name type="scientific">Candidatus Nitrotoga arctica</name>
    <dbReference type="NCBI Taxonomy" id="453162"/>
    <lineage>
        <taxon>Bacteria</taxon>
        <taxon>Pseudomonadati</taxon>
        <taxon>Pseudomonadota</taxon>
        <taxon>Betaproteobacteria</taxon>
        <taxon>Nitrosomonadales</taxon>
        <taxon>Gallionellaceae</taxon>
        <taxon>Candidatus Nitrotoga</taxon>
    </lineage>
</organism>
<dbReference type="SUPFAM" id="SSF160246">
    <property type="entry name" value="EspE N-terminal domain-like"/>
    <property type="match status" value="1"/>
</dbReference>
<dbReference type="RefSeq" id="WP_239796201.1">
    <property type="nucleotide sequence ID" value="NZ_OU912926.1"/>
</dbReference>
<dbReference type="InterPro" id="IPR037257">
    <property type="entry name" value="T2SS_E_N_sf"/>
</dbReference>
<dbReference type="SUPFAM" id="SSF55781">
    <property type="entry name" value="GAF domain-like"/>
    <property type="match status" value="1"/>
</dbReference>
<evidence type="ECO:0000313" key="5">
    <source>
        <dbReference type="EMBL" id="CAG9932237.1"/>
    </source>
</evidence>
<dbReference type="Pfam" id="PF00437">
    <property type="entry name" value="T2SSE"/>
    <property type="match status" value="1"/>
</dbReference>
<dbReference type="InterPro" id="IPR027417">
    <property type="entry name" value="P-loop_NTPase"/>
</dbReference>
<keyword evidence="2" id="KW-0547">Nucleotide-binding</keyword>
<accession>A0ABN8AKX7</accession>
<protein>
    <submittedName>
        <fullName evidence="5">Type II secretory pathway, ATPase PulE/Tfp pilus assembly pathway, ATPase PilB</fullName>
    </submittedName>
</protein>
<dbReference type="SMART" id="SM00382">
    <property type="entry name" value="AAA"/>
    <property type="match status" value="1"/>
</dbReference>
<evidence type="ECO:0000313" key="6">
    <source>
        <dbReference type="Proteomes" id="UP000839052"/>
    </source>
</evidence>
<evidence type="ECO:0000256" key="3">
    <source>
        <dbReference type="ARBA" id="ARBA00022840"/>
    </source>
</evidence>
<reference evidence="5 6" key="1">
    <citation type="submission" date="2021-10" db="EMBL/GenBank/DDBJ databases">
        <authorList>
            <person name="Koch H."/>
        </authorList>
    </citation>
    <scope>NUCLEOTIDE SEQUENCE [LARGE SCALE GENOMIC DNA]</scope>
    <source>
        <strain evidence="5">6680</strain>
    </source>
</reference>
<dbReference type="Gene3D" id="3.30.450.40">
    <property type="match status" value="1"/>
</dbReference>
<dbReference type="PANTHER" id="PTHR30258">
    <property type="entry name" value="TYPE II SECRETION SYSTEM PROTEIN GSPE-RELATED"/>
    <property type="match status" value="1"/>
</dbReference>
<dbReference type="SUPFAM" id="SSF52540">
    <property type="entry name" value="P-loop containing nucleoside triphosphate hydrolases"/>
    <property type="match status" value="1"/>
</dbReference>
<dbReference type="InterPro" id="IPR029016">
    <property type="entry name" value="GAF-like_dom_sf"/>
</dbReference>
<evidence type="ECO:0000256" key="2">
    <source>
        <dbReference type="ARBA" id="ARBA00022741"/>
    </source>
</evidence>
<dbReference type="SMART" id="SM00065">
    <property type="entry name" value="GAF"/>
    <property type="match status" value="1"/>
</dbReference>
<evidence type="ECO:0000256" key="1">
    <source>
        <dbReference type="ARBA" id="ARBA00006611"/>
    </source>
</evidence>
<dbReference type="PROSITE" id="PS00662">
    <property type="entry name" value="T2SP_E"/>
    <property type="match status" value="1"/>
</dbReference>
<name>A0ABN8AKX7_9PROT</name>
<dbReference type="CDD" id="cd01129">
    <property type="entry name" value="PulE-GspE-like"/>
    <property type="match status" value="1"/>
</dbReference>
<gene>
    <name evidence="5" type="ORF">NTG6680_0984</name>
</gene>
<dbReference type="Gene3D" id="3.40.50.300">
    <property type="entry name" value="P-loop containing nucleotide triphosphate hydrolases"/>
    <property type="match status" value="1"/>
</dbReference>
<dbReference type="Pfam" id="PF05157">
    <property type="entry name" value="MshEN"/>
    <property type="match status" value="1"/>
</dbReference>
<feature type="domain" description="Bacterial type II secretion system protein E" evidence="4">
    <location>
        <begin position="599"/>
        <end position="613"/>
    </location>
</feature>
<dbReference type="InterPro" id="IPR001482">
    <property type="entry name" value="T2SS/T4SS_dom"/>
</dbReference>
<evidence type="ECO:0000259" key="4">
    <source>
        <dbReference type="PROSITE" id="PS00662"/>
    </source>
</evidence>
<dbReference type="EMBL" id="OU912926">
    <property type="protein sequence ID" value="CAG9932237.1"/>
    <property type="molecule type" value="Genomic_DNA"/>
</dbReference>
<dbReference type="PANTHER" id="PTHR30258:SF2">
    <property type="entry name" value="COMG OPERON PROTEIN 1"/>
    <property type="match status" value="1"/>
</dbReference>
<proteinExistence type="inferred from homology"/>